<evidence type="ECO:0000313" key="5">
    <source>
        <dbReference type="Proteomes" id="UP000199421"/>
    </source>
</evidence>
<dbReference type="InterPro" id="IPR011006">
    <property type="entry name" value="CheY-like_superfamily"/>
</dbReference>
<dbReference type="PROSITE" id="PS50110">
    <property type="entry name" value="RESPONSE_REGULATORY"/>
    <property type="match status" value="1"/>
</dbReference>
<evidence type="ECO:0000256" key="1">
    <source>
        <dbReference type="ARBA" id="ARBA00022553"/>
    </source>
</evidence>
<dbReference type="GO" id="GO:0000160">
    <property type="term" value="P:phosphorelay signal transduction system"/>
    <property type="evidence" value="ECO:0007669"/>
    <property type="project" value="InterPro"/>
</dbReference>
<evidence type="ECO:0000256" key="2">
    <source>
        <dbReference type="PROSITE-ProRule" id="PRU00169"/>
    </source>
</evidence>
<dbReference type="Proteomes" id="UP000199421">
    <property type="component" value="Unassembled WGS sequence"/>
</dbReference>
<dbReference type="InterPro" id="IPR050595">
    <property type="entry name" value="Bact_response_regulator"/>
</dbReference>
<evidence type="ECO:0000259" key="3">
    <source>
        <dbReference type="PROSITE" id="PS50110"/>
    </source>
</evidence>
<protein>
    <submittedName>
        <fullName evidence="4">Response regulator receiver domain-containing protein</fullName>
    </submittedName>
</protein>
<dbReference type="RefSeq" id="WP_093330578.1">
    <property type="nucleotide sequence ID" value="NZ_FOAF01000010.1"/>
</dbReference>
<name>A0A1H7XJ93_OLID1</name>
<feature type="modified residue" description="4-aspartylphosphate" evidence="2">
    <location>
        <position position="51"/>
    </location>
</feature>
<dbReference type="Pfam" id="PF00072">
    <property type="entry name" value="Response_reg"/>
    <property type="match status" value="1"/>
</dbReference>
<dbReference type="SMART" id="SM00448">
    <property type="entry name" value="REC"/>
    <property type="match status" value="1"/>
</dbReference>
<dbReference type="OrthoDB" id="710898at2"/>
<sequence>MKKILCVDDDADFAAMVVDVLKPGGYNVEIDTGRNMHSMLRRGKYGLVLLDERLLWMWGSDLCMELKQNPNTSHIPVAMVSAADDIAKIKERCGADAYLKKPFDLTCFLDMVDQLYLYKDEVA</sequence>
<proteinExistence type="predicted"/>
<gene>
    <name evidence="4" type="ORF">SAMN05661044_04918</name>
</gene>
<keyword evidence="1 2" id="KW-0597">Phosphoprotein</keyword>
<keyword evidence="5" id="KW-1185">Reference proteome</keyword>
<accession>A0A1H7XJ93</accession>
<evidence type="ECO:0000313" key="4">
    <source>
        <dbReference type="EMBL" id="SEM33725.1"/>
    </source>
</evidence>
<dbReference type="PANTHER" id="PTHR44591">
    <property type="entry name" value="STRESS RESPONSE REGULATOR PROTEIN 1"/>
    <property type="match status" value="1"/>
</dbReference>
<dbReference type="SUPFAM" id="SSF52172">
    <property type="entry name" value="CheY-like"/>
    <property type="match status" value="1"/>
</dbReference>
<organism evidence="4 5">
    <name type="scientific">Olivibacter domesticus</name>
    <name type="common">Pseudosphingobacterium domesticum</name>
    <dbReference type="NCBI Taxonomy" id="407022"/>
    <lineage>
        <taxon>Bacteria</taxon>
        <taxon>Pseudomonadati</taxon>
        <taxon>Bacteroidota</taxon>
        <taxon>Sphingobacteriia</taxon>
        <taxon>Sphingobacteriales</taxon>
        <taxon>Sphingobacteriaceae</taxon>
        <taxon>Olivibacter</taxon>
    </lineage>
</organism>
<dbReference type="AlphaFoldDB" id="A0A1H7XJ93"/>
<dbReference type="PANTHER" id="PTHR44591:SF3">
    <property type="entry name" value="RESPONSE REGULATORY DOMAIN-CONTAINING PROTEIN"/>
    <property type="match status" value="1"/>
</dbReference>
<dbReference type="EMBL" id="FOAF01000010">
    <property type="protein sequence ID" value="SEM33725.1"/>
    <property type="molecule type" value="Genomic_DNA"/>
</dbReference>
<dbReference type="InterPro" id="IPR001789">
    <property type="entry name" value="Sig_transdc_resp-reg_receiver"/>
</dbReference>
<reference evidence="5" key="1">
    <citation type="submission" date="2016-10" db="EMBL/GenBank/DDBJ databases">
        <authorList>
            <person name="Varghese N."/>
            <person name="Submissions S."/>
        </authorList>
    </citation>
    <scope>NUCLEOTIDE SEQUENCE [LARGE SCALE GENOMIC DNA]</scope>
    <source>
        <strain evidence="5">DSM 18733</strain>
    </source>
</reference>
<feature type="domain" description="Response regulatory" evidence="3">
    <location>
        <begin position="3"/>
        <end position="116"/>
    </location>
</feature>
<dbReference type="STRING" id="407022.SAMN05661044_04918"/>
<dbReference type="Gene3D" id="3.40.50.2300">
    <property type="match status" value="1"/>
</dbReference>